<dbReference type="EMBL" id="MNBE01000757">
    <property type="protein sequence ID" value="OKO90589.1"/>
    <property type="molecule type" value="Genomic_DNA"/>
</dbReference>
<evidence type="ECO:0000313" key="2">
    <source>
        <dbReference type="Proteomes" id="UP000186955"/>
    </source>
</evidence>
<evidence type="ECO:0000313" key="1">
    <source>
        <dbReference type="EMBL" id="OKO90589.1"/>
    </source>
</evidence>
<gene>
    <name evidence="1" type="ORF">PENSUB_13306</name>
</gene>
<name>A0A1Q5SRG3_9EURO</name>
<dbReference type="OrthoDB" id="412788at2759"/>
<sequence>MPESPELNAAVMAVVDCDDSFKAKIQYLARDEQHRLVKPYYLHFNYESDIPPTNTSPDDRFVHIRNARNLQISSKEMFIQKGFTQLHLDCSLTPEGYCDDQKVEEILYPKYKSAARHLFPNAARIEVLEHAVSKRPDRLKIEHFRTLTCGNQVRKRHPLWLSESLERHELNTNQPSDYVHIGTR</sequence>
<protein>
    <submittedName>
        <fullName evidence="1">Uncharacterized protein</fullName>
    </submittedName>
</protein>
<keyword evidence="2" id="KW-1185">Reference proteome</keyword>
<reference evidence="1 2" key="1">
    <citation type="submission" date="2016-10" db="EMBL/GenBank/DDBJ databases">
        <title>Genome sequence of the ascomycete fungus Penicillium subrubescens.</title>
        <authorList>
            <person name="De Vries R.P."/>
            <person name="Peng M."/>
            <person name="Dilokpimol A."/>
            <person name="Hilden K."/>
            <person name="Makela M.R."/>
            <person name="Grigoriev I."/>
            <person name="Riley R."/>
            <person name="Granchi Z."/>
        </authorList>
    </citation>
    <scope>NUCLEOTIDE SEQUENCE [LARGE SCALE GENOMIC DNA]</scope>
    <source>
        <strain evidence="1 2">CBS 132785</strain>
    </source>
</reference>
<proteinExistence type="predicted"/>
<organism evidence="1 2">
    <name type="scientific">Penicillium subrubescens</name>
    <dbReference type="NCBI Taxonomy" id="1316194"/>
    <lineage>
        <taxon>Eukaryota</taxon>
        <taxon>Fungi</taxon>
        <taxon>Dikarya</taxon>
        <taxon>Ascomycota</taxon>
        <taxon>Pezizomycotina</taxon>
        <taxon>Eurotiomycetes</taxon>
        <taxon>Eurotiomycetidae</taxon>
        <taxon>Eurotiales</taxon>
        <taxon>Aspergillaceae</taxon>
        <taxon>Penicillium</taxon>
    </lineage>
</organism>
<dbReference type="STRING" id="1316194.A0A1Q5SRG3"/>
<comment type="caution">
    <text evidence="1">The sequence shown here is derived from an EMBL/GenBank/DDBJ whole genome shotgun (WGS) entry which is preliminary data.</text>
</comment>
<accession>A0A1Q5SRG3</accession>
<dbReference type="Proteomes" id="UP000186955">
    <property type="component" value="Unassembled WGS sequence"/>
</dbReference>
<dbReference type="AlphaFoldDB" id="A0A1Q5SRG3"/>